<dbReference type="Proteomes" id="UP001497383">
    <property type="component" value="Chromosome 4"/>
</dbReference>
<dbReference type="PANTHER" id="PTHR14624">
    <property type="entry name" value="DFG10 PROTEIN"/>
    <property type="match status" value="1"/>
</dbReference>
<comment type="catalytic activity">
    <reaction evidence="1">
        <text>a di-trans,poly-cis-dolichal + NADP(+) = a di-trans,poly-cis-polyprenal + NADPH + H(+)</text>
        <dbReference type="Rhea" id="RHEA:80727"/>
        <dbReference type="Rhea" id="RHEA-COMP:19536"/>
        <dbReference type="Rhea" id="RHEA-COMP:19537"/>
        <dbReference type="ChEBI" id="CHEBI:15378"/>
        <dbReference type="ChEBI" id="CHEBI:57783"/>
        <dbReference type="ChEBI" id="CHEBI:58349"/>
        <dbReference type="ChEBI" id="CHEBI:231623"/>
        <dbReference type="ChEBI" id="CHEBI:231637"/>
        <dbReference type="EC" id="1.3.1.94"/>
    </reaction>
    <physiologicalReaction direction="right-to-left" evidence="1">
        <dbReference type="Rhea" id="RHEA:80729"/>
    </physiologicalReaction>
</comment>
<evidence type="ECO:0000313" key="3">
    <source>
        <dbReference type="Proteomes" id="UP001497383"/>
    </source>
</evidence>
<keyword evidence="1" id="KW-0812">Transmembrane</keyword>
<comment type="function">
    <text evidence="1">Plays a key role in early steps of protein N-linked glycosylation by being involved in the conversion of polyprenol into dolichol. Acts as a polyprenal reductase that mediates the reduction of polyprenal into dolichal in a NADP-dependent mechanism. Dolichols are required for the synthesis of dolichol-linked monosaccharides and the oligosaccharide precursor used for N-glycosylation.</text>
</comment>
<protein>
    <recommendedName>
        <fullName evidence="1">Polyprenal reductase</fullName>
        <ecNumber evidence="1">1.3.1.94</ecNumber>
    </recommendedName>
</protein>
<keyword evidence="1" id="KW-1133">Transmembrane helix</keyword>
<proteinExistence type="inferred from homology"/>
<keyword evidence="1" id="KW-0560">Oxidoreductase</keyword>
<dbReference type="EMBL" id="OZ022408">
    <property type="protein sequence ID" value="CAK9439540.1"/>
    <property type="molecule type" value="Genomic_DNA"/>
</dbReference>
<comment type="caution">
    <text evidence="1">Lacks conserved residue(s) required for the propagation of feature annotation.</text>
</comment>
<comment type="similarity">
    <text evidence="1">Belongs to the steroid 5-alpha reductase family. Polyprenal reductase subfamily.</text>
</comment>
<comment type="pathway">
    <text evidence="1">Protein modification; protein glycosylation.</text>
</comment>
<comment type="subcellular location">
    <subcellularLocation>
        <location evidence="1">Endoplasmic reticulum membrane</location>
    </subcellularLocation>
</comment>
<dbReference type="RefSeq" id="XP_066830578.1">
    <property type="nucleotide sequence ID" value="XM_066973773.1"/>
</dbReference>
<dbReference type="InterPro" id="IPR039698">
    <property type="entry name" value="Dfg10/SRD5A3"/>
</dbReference>
<evidence type="ECO:0000256" key="1">
    <source>
        <dbReference type="RuleBase" id="RU367081"/>
    </source>
</evidence>
<dbReference type="GeneID" id="92208836"/>
<feature type="transmembrane region" description="Helical" evidence="1">
    <location>
        <begin position="12"/>
        <end position="32"/>
    </location>
</feature>
<gene>
    <name evidence="2" type="ORF">LODBEIA_P36400</name>
</gene>
<dbReference type="PANTHER" id="PTHR14624:SF0">
    <property type="entry name" value="POLYPRENOL REDUCTASE"/>
    <property type="match status" value="1"/>
</dbReference>
<keyword evidence="1" id="KW-0472">Membrane</keyword>
<evidence type="ECO:0000313" key="2">
    <source>
        <dbReference type="EMBL" id="CAK9439540.1"/>
    </source>
</evidence>
<feature type="transmembrane region" description="Helical" evidence="1">
    <location>
        <begin position="236"/>
        <end position="256"/>
    </location>
</feature>
<sequence length="281" mass="31666">MDVISFDYQPQLLITFAYLVLISGVLIVKLITPLNRLLEYGKNTQLVANASSAPTTPLVSVIADKLVVPKSWFTHFYICLFTLSTASYFRACHDKLVPGESASYKNASIIQGLLVLQGGRRMAESFLVTKFSPTSKMNFSHYAVGLSHYVLIAMATYFGVNEFCATSATFTIMDYLLMAMFGASSYQQFSVHYHLANLHKYSLPSFQTVASPHYMWEVALYSVLLIFSVKDGVTPMTWSFLAAWVFVVVNLSITSIETYKYYKSKYPDEFRLKWAIIPGIL</sequence>
<keyword evidence="1" id="KW-0521">NADP</keyword>
<keyword evidence="1" id="KW-0256">Endoplasmic reticulum</keyword>
<organism evidence="2 3">
    <name type="scientific">Lodderomyces beijingensis</name>
    <dbReference type="NCBI Taxonomy" id="1775926"/>
    <lineage>
        <taxon>Eukaryota</taxon>
        <taxon>Fungi</taxon>
        <taxon>Dikarya</taxon>
        <taxon>Ascomycota</taxon>
        <taxon>Saccharomycotina</taxon>
        <taxon>Pichiomycetes</taxon>
        <taxon>Debaryomycetaceae</taxon>
        <taxon>Candida/Lodderomyces clade</taxon>
        <taxon>Lodderomyces</taxon>
    </lineage>
</organism>
<dbReference type="EC" id="1.3.1.94" evidence="1"/>
<reference evidence="2 3" key="1">
    <citation type="submission" date="2024-03" db="EMBL/GenBank/DDBJ databases">
        <authorList>
            <person name="Brejova B."/>
        </authorList>
    </citation>
    <scope>NUCLEOTIDE SEQUENCE [LARGE SCALE GENOMIC DNA]</scope>
    <source>
        <strain evidence="2 3">CBS 14171</strain>
    </source>
</reference>
<feature type="transmembrane region" description="Helical" evidence="1">
    <location>
        <begin position="139"/>
        <end position="160"/>
    </location>
</feature>
<accession>A0ABP0ZMN0</accession>
<name>A0ABP0ZMN0_9ASCO</name>
<keyword evidence="3" id="KW-1185">Reference proteome</keyword>